<dbReference type="InterPro" id="IPR036942">
    <property type="entry name" value="Beta-barrel_TonB_sf"/>
</dbReference>
<accession>A0ABX0XE85</accession>
<evidence type="ECO:0000256" key="2">
    <source>
        <dbReference type="ARBA" id="ARBA00023136"/>
    </source>
</evidence>
<evidence type="ECO:0000256" key="3">
    <source>
        <dbReference type="ARBA" id="ARBA00023237"/>
    </source>
</evidence>
<name>A0ABX0XE85_9BACT</name>
<organism evidence="4 5">
    <name type="scientific">Neolewinella antarctica</name>
    <dbReference type="NCBI Taxonomy" id="442734"/>
    <lineage>
        <taxon>Bacteria</taxon>
        <taxon>Pseudomonadati</taxon>
        <taxon>Bacteroidota</taxon>
        <taxon>Saprospiria</taxon>
        <taxon>Saprospirales</taxon>
        <taxon>Lewinellaceae</taxon>
        <taxon>Neolewinella</taxon>
    </lineage>
</organism>
<evidence type="ECO:0000256" key="1">
    <source>
        <dbReference type="ARBA" id="ARBA00004442"/>
    </source>
</evidence>
<dbReference type="EMBL" id="JAATJH010000004">
    <property type="protein sequence ID" value="NJC27208.1"/>
    <property type="molecule type" value="Genomic_DNA"/>
</dbReference>
<keyword evidence="2" id="KW-0472">Membrane</keyword>
<evidence type="ECO:0000313" key="5">
    <source>
        <dbReference type="Proteomes" id="UP000770785"/>
    </source>
</evidence>
<sequence length="111" mass="12796">MPQTKVNLTLNYKLNKFDVFFRNVYFGSVDEATNEELNNQEFAGKVVTDLSLGYAISERLKFTLGANNLLDVYPDKNIEANRSSGRFIYSRRSQQFGSNGRYMFGRVQFTL</sequence>
<comment type="subcellular location">
    <subcellularLocation>
        <location evidence="1">Cell outer membrane</location>
    </subcellularLocation>
</comment>
<dbReference type="Gene3D" id="2.40.170.20">
    <property type="entry name" value="TonB-dependent receptor, beta-barrel domain"/>
    <property type="match status" value="1"/>
</dbReference>
<evidence type="ECO:0000313" key="4">
    <source>
        <dbReference type="EMBL" id="NJC27208.1"/>
    </source>
</evidence>
<comment type="caution">
    <text evidence="4">The sequence shown here is derived from an EMBL/GenBank/DDBJ whole genome shotgun (WGS) entry which is preliminary data.</text>
</comment>
<dbReference type="PANTHER" id="PTHR47234">
    <property type="match status" value="1"/>
</dbReference>
<dbReference type="Proteomes" id="UP000770785">
    <property type="component" value="Unassembled WGS sequence"/>
</dbReference>
<dbReference type="PANTHER" id="PTHR47234:SF3">
    <property type="entry name" value="SECRETIN_TONB SHORT N-TERMINAL DOMAIN-CONTAINING PROTEIN"/>
    <property type="match status" value="1"/>
</dbReference>
<proteinExistence type="predicted"/>
<dbReference type="SUPFAM" id="SSF56935">
    <property type="entry name" value="Porins"/>
    <property type="match status" value="1"/>
</dbReference>
<protein>
    <submittedName>
        <fullName evidence="4">Outer membrane receptor protein involved in Fe transport</fullName>
    </submittedName>
</protein>
<dbReference type="RefSeq" id="WP_209037942.1">
    <property type="nucleotide sequence ID" value="NZ_JAATJH010000004.1"/>
</dbReference>
<keyword evidence="5" id="KW-1185">Reference proteome</keyword>
<gene>
    <name evidence="4" type="ORF">GGR27_002721</name>
</gene>
<reference evidence="4 5" key="1">
    <citation type="submission" date="2020-03" db="EMBL/GenBank/DDBJ databases">
        <title>Genomic Encyclopedia of Type Strains, Phase IV (KMG-IV): sequencing the most valuable type-strain genomes for metagenomic binning, comparative biology and taxonomic classification.</title>
        <authorList>
            <person name="Goeker M."/>
        </authorList>
    </citation>
    <scope>NUCLEOTIDE SEQUENCE [LARGE SCALE GENOMIC DNA]</scope>
    <source>
        <strain evidence="4 5">DSM 105096</strain>
    </source>
</reference>
<keyword evidence="4" id="KW-0675">Receptor</keyword>
<keyword evidence="3" id="KW-0998">Cell outer membrane</keyword>